<dbReference type="Proteomes" id="UP000323000">
    <property type="component" value="Chromosome 4"/>
</dbReference>
<evidence type="ECO:0000313" key="2">
    <source>
        <dbReference type="EMBL" id="TXG63912.1"/>
    </source>
</evidence>
<gene>
    <name evidence="2" type="ORF">EZV62_010906</name>
</gene>
<comment type="caution">
    <text evidence="2">The sequence shown here is derived from an EMBL/GenBank/DDBJ whole genome shotgun (WGS) entry which is preliminary data.</text>
</comment>
<proteinExistence type="predicted"/>
<dbReference type="PANTHER" id="PTHR46481">
    <property type="entry name" value="ZINC FINGER BED DOMAIN-CONTAINING PROTEIN 4"/>
    <property type="match status" value="1"/>
</dbReference>
<dbReference type="SUPFAM" id="SSF53098">
    <property type="entry name" value="Ribonuclease H-like"/>
    <property type="match status" value="1"/>
</dbReference>
<dbReference type="OrthoDB" id="1745426at2759"/>
<dbReference type="AlphaFoldDB" id="A0A5C7I5V6"/>
<dbReference type="InterPro" id="IPR012337">
    <property type="entry name" value="RNaseH-like_sf"/>
</dbReference>
<accession>A0A5C7I5V6</accession>
<keyword evidence="1" id="KW-0812">Transmembrane</keyword>
<dbReference type="EMBL" id="VAHF01000004">
    <property type="protein sequence ID" value="TXG63912.1"/>
    <property type="molecule type" value="Genomic_DNA"/>
</dbReference>
<evidence type="ECO:0008006" key="4">
    <source>
        <dbReference type="Google" id="ProtNLM"/>
    </source>
</evidence>
<sequence>MHDSVVAICNAMKFVKSSPSRFEKFEKGVEREKIQNKWLVVLDMPTRWNSTYLMLASSLKFVKAFDRLDDEDRHYQNYFMEDENEQKRIKPPRFEDWENAKEVRAHVLQKHAADSASAATPRRLVSLSTIKEFKDVLTLKNRGSVLLSSMTPMVLLVARIIFK</sequence>
<organism evidence="2 3">
    <name type="scientific">Acer yangbiense</name>
    <dbReference type="NCBI Taxonomy" id="1000413"/>
    <lineage>
        <taxon>Eukaryota</taxon>
        <taxon>Viridiplantae</taxon>
        <taxon>Streptophyta</taxon>
        <taxon>Embryophyta</taxon>
        <taxon>Tracheophyta</taxon>
        <taxon>Spermatophyta</taxon>
        <taxon>Magnoliopsida</taxon>
        <taxon>eudicotyledons</taxon>
        <taxon>Gunneridae</taxon>
        <taxon>Pentapetalae</taxon>
        <taxon>rosids</taxon>
        <taxon>malvids</taxon>
        <taxon>Sapindales</taxon>
        <taxon>Sapindaceae</taxon>
        <taxon>Hippocastanoideae</taxon>
        <taxon>Acereae</taxon>
        <taxon>Acer</taxon>
    </lineage>
</organism>
<reference evidence="3" key="1">
    <citation type="journal article" date="2019" name="Gigascience">
        <title>De novo genome assembly of the endangered Acer yangbiense, a plant species with extremely small populations endemic to Yunnan Province, China.</title>
        <authorList>
            <person name="Yang J."/>
            <person name="Wariss H.M."/>
            <person name="Tao L."/>
            <person name="Zhang R."/>
            <person name="Yun Q."/>
            <person name="Hollingsworth P."/>
            <person name="Dao Z."/>
            <person name="Luo G."/>
            <person name="Guo H."/>
            <person name="Ma Y."/>
            <person name="Sun W."/>
        </authorList>
    </citation>
    <scope>NUCLEOTIDE SEQUENCE [LARGE SCALE GENOMIC DNA]</scope>
    <source>
        <strain evidence="3">cv. Malutang</strain>
    </source>
</reference>
<dbReference type="PANTHER" id="PTHR46481:SF2">
    <property type="entry name" value="BED-TYPE DOMAIN-CONTAINING PROTEIN"/>
    <property type="match status" value="1"/>
</dbReference>
<dbReference type="InterPro" id="IPR052035">
    <property type="entry name" value="ZnF_BED_domain_contain"/>
</dbReference>
<name>A0A5C7I5V6_9ROSI</name>
<protein>
    <recommendedName>
        <fullName evidence="4">hAT-like transposase RNase-H fold domain-containing protein</fullName>
    </recommendedName>
</protein>
<keyword evidence="3" id="KW-1185">Reference proteome</keyword>
<keyword evidence="1" id="KW-1133">Transmembrane helix</keyword>
<feature type="transmembrane region" description="Helical" evidence="1">
    <location>
        <begin position="144"/>
        <end position="162"/>
    </location>
</feature>
<keyword evidence="1" id="KW-0472">Membrane</keyword>
<evidence type="ECO:0000313" key="3">
    <source>
        <dbReference type="Proteomes" id="UP000323000"/>
    </source>
</evidence>
<evidence type="ECO:0000256" key="1">
    <source>
        <dbReference type="SAM" id="Phobius"/>
    </source>
</evidence>